<evidence type="ECO:0000313" key="9">
    <source>
        <dbReference type="EMBL" id="CAL4760754.1"/>
    </source>
</evidence>
<organism evidence="7">
    <name type="scientific">Cladocopium goreaui</name>
    <dbReference type="NCBI Taxonomy" id="2562237"/>
    <lineage>
        <taxon>Eukaryota</taxon>
        <taxon>Sar</taxon>
        <taxon>Alveolata</taxon>
        <taxon>Dinophyceae</taxon>
        <taxon>Suessiales</taxon>
        <taxon>Symbiodiniaceae</taxon>
        <taxon>Cladocopium</taxon>
    </lineage>
</organism>
<sequence length="683" mass="73841">MEQFQPTLRNLSWPVIVSRVISVAFFGSGLVECLIGAEARHRRKGTELSLLQAGILARLPFASKRAKSQSGSGNTPLALAEGWSPPSMLSRQHSGEWPSRGRARQRKRSRTWGCLFGCGTLPRDATPDEAICISPAVPSPRPARQLHAVFKDRAQRSSSRRDGVVEQICYKGPKKGPMQIEDSTSPPSRCPGFPCRQHLFPLAWIGVCLVVSLVFAMTLGLEDARAIGLCCFAIFGWSAQPGKTPIEYTSLAFLALLTITGAMDFAGAWRGMSSEGIWLIFCGMAMSLALTETSISQRIAQVLCQRKPTWPWLLLRLNVVGGLLALCVPSQVVRCQLVVPIARSVVNQLALEPLSCRSSAVLIALAVSTNHCGAAVLTGGLPNIIAVSALQHCSIDVTWGFWFVSVDTGNRDFFFSGHYLETIRMAPVYWTLSIVGNTLVLLCLTRREPGELSYDCDAEASEAQALTNQAIGPMTMSEWAILAVFGLSMVMWATDVLHHIHPTTISLVAVLILFCPATGLIPFEKLKQVNFPVVIYTASLEALAPLLNAAPRAGKTLSHAAQAAVSVGPMGPWRLAALFIAGMPLMLCNVCVPVALLVPELCPSRGLSDAGIDPRLGSMIVSAMPSCVLLPFQNAPFLIALNISRDICLERHFVWCLVGNALFGFVVVLPAILAWWSLLGLNP</sequence>
<feature type="transmembrane region" description="Helical" evidence="6">
    <location>
        <begin position="427"/>
        <end position="444"/>
    </location>
</feature>
<evidence type="ECO:0000256" key="2">
    <source>
        <dbReference type="ARBA" id="ARBA00022692"/>
    </source>
</evidence>
<dbReference type="Proteomes" id="UP001152797">
    <property type="component" value="Unassembled WGS sequence"/>
</dbReference>
<gene>
    <name evidence="7" type="ORF">C1SCF055_LOCUS1949</name>
</gene>
<evidence type="ECO:0000313" key="8">
    <source>
        <dbReference type="EMBL" id="CAL1126817.1"/>
    </source>
</evidence>
<evidence type="ECO:0000256" key="3">
    <source>
        <dbReference type="ARBA" id="ARBA00022989"/>
    </source>
</evidence>
<feature type="transmembrane region" description="Helical" evidence="6">
    <location>
        <begin position="504"/>
        <end position="523"/>
    </location>
</feature>
<dbReference type="Pfam" id="PF00939">
    <property type="entry name" value="Na_sulph_symp"/>
    <property type="match status" value="1"/>
</dbReference>
<comment type="caution">
    <text evidence="7">The sequence shown here is derived from an EMBL/GenBank/DDBJ whole genome shotgun (WGS) entry which is preliminary data.</text>
</comment>
<accession>A0A9P1BHC7</accession>
<dbReference type="EMBL" id="CAMXCT030000076">
    <property type="protein sequence ID" value="CAL4760754.1"/>
    <property type="molecule type" value="Genomic_DNA"/>
</dbReference>
<dbReference type="EMBL" id="CAMXCT020000076">
    <property type="protein sequence ID" value="CAL1126817.1"/>
    <property type="molecule type" value="Genomic_DNA"/>
</dbReference>
<dbReference type="PANTHER" id="PTHR10283">
    <property type="entry name" value="SOLUTE CARRIER FAMILY 13 MEMBER"/>
    <property type="match status" value="1"/>
</dbReference>
<dbReference type="GO" id="GO:0005886">
    <property type="term" value="C:plasma membrane"/>
    <property type="evidence" value="ECO:0007669"/>
    <property type="project" value="TreeGrafter"/>
</dbReference>
<evidence type="ECO:0000256" key="5">
    <source>
        <dbReference type="SAM" id="MobiDB-lite"/>
    </source>
</evidence>
<keyword evidence="3 6" id="KW-1133">Transmembrane helix</keyword>
<protein>
    <submittedName>
        <fullName evidence="9">Sodium:sulfate symporter</fullName>
    </submittedName>
</protein>
<reference evidence="7" key="1">
    <citation type="submission" date="2022-10" db="EMBL/GenBank/DDBJ databases">
        <authorList>
            <person name="Chen Y."/>
            <person name="Dougan E. K."/>
            <person name="Chan C."/>
            <person name="Rhodes N."/>
            <person name="Thang M."/>
        </authorList>
    </citation>
    <scope>NUCLEOTIDE SEQUENCE</scope>
</reference>
<feature type="transmembrane region" description="Helical" evidence="6">
    <location>
        <begin position="653"/>
        <end position="678"/>
    </location>
</feature>
<comment type="subcellular location">
    <subcellularLocation>
        <location evidence="1">Membrane</location>
        <topology evidence="1">Multi-pass membrane protein</topology>
    </subcellularLocation>
</comment>
<evidence type="ECO:0000313" key="10">
    <source>
        <dbReference type="Proteomes" id="UP001152797"/>
    </source>
</evidence>
<feature type="transmembrane region" description="Helical" evidence="6">
    <location>
        <begin position="12"/>
        <end position="35"/>
    </location>
</feature>
<dbReference type="AlphaFoldDB" id="A0A9P1BHC7"/>
<reference evidence="8" key="2">
    <citation type="submission" date="2024-04" db="EMBL/GenBank/DDBJ databases">
        <authorList>
            <person name="Chen Y."/>
            <person name="Shah S."/>
            <person name="Dougan E. K."/>
            <person name="Thang M."/>
            <person name="Chan C."/>
        </authorList>
    </citation>
    <scope>NUCLEOTIDE SEQUENCE [LARGE SCALE GENOMIC DNA]</scope>
</reference>
<proteinExistence type="predicted"/>
<keyword evidence="2 6" id="KW-0812">Transmembrane</keyword>
<evidence type="ECO:0000256" key="6">
    <source>
        <dbReference type="SAM" id="Phobius"/>
    </source>
</evidence>
<evidence type="ECO:0000256" key="4">
    <source>
        <dbReference type="ARBA" id="ARBA00023136"/>
    </source>
</evidence>
<feature type="transmembrane region" description="Helical" evidence="6">
    <location>
        <begin position="276"/>
        <end position="293"/>
    </location>
</feature>
<name>A0A9P1BHC7_9DINO</name>
<dbReference type="InterPro" id="IPR001898">
    <property type="entry name" value="SLC13A/DASS"/>
</dbReference>
<dbReference type="GO" id="GO:0022857">
    <property type="term" value="F:transmembrane transporter activity"/>
    <property type="evidence" value="ECO:0007669"/>
    <property type="project" value="InterPro"/>
</dbReference>
<feature type="transmembrane region" description="Helical" evidence="6">
    <location>
        <begin position="479"/>
        <end position="498"/>
    </location>
</feature>
<dbReference type="EMBL" id="CAMXCT010000076">
    <property type="protein sequence ID" value="CAI3973442.1"/>
    <property type="molecule type" value="Genomic_DNA"/>
</dbReference>
<feature type="region of interest" description="Disordered" evidence="5">
    <location>
        <begin position="66"/>
        <end position="104"/>
    </location>
</feature>
<keyword evidence="4 6" id="KW-0472">Membrane</keyword>
<keyword evidence="10" id="KW-1185">Reference proteome</keyword>
<feature type="transmembrane region" description="Helical" evidence="6">
    <location>
        <begin position="313"/>
        <end position="333"/>
    </location>
</feature>
<feature type="transmembrane region" description="Helical" evidence="6">
    <location>
        <begin position="618"/>
        <end position="641"/>
    </location>
</feature>
<evidence type="ECO:0000313" key="7">
    <source>
        <dbReference type="EMBL" id="CAI3973442.1"/>
    </source>
</evidence>
<feature type="transmembrane region" description="Helical" evidence="6">
    <location>
        <begin position="575"/>
        <end position="598"/>
    </location>
</feature>
<feature type="transmembrane region" description="Helical" evidence="6">
    <location>
        <begin position="199"/>
        <end position="218"/>
    </location>
</feature>
<evidence type="ECO:0000256" key="1">
    <source>
        <dbReference type="ARBA" id="ARBA00004141"/>
    </source>
</evidence>